<evidence type="ECO:0000313" key="1">
    <source>
        <dbReference type="EMBL" id="PUZ66174.1"/>
    </source>
</evidence>
<protein>
    <submittedName>
        <fullName evidence="1">Uncharacterized protein</fullName>
    </submittedName>
</protein>
<evidence type="ECO:0000313" key="2">
    <source>
        <dbReference type="Proteomes" id="UP000244336"/>
    </source>
</evidence>
<organism evidence="1 2">
    <name type="scientific">Panicum hallii var. hallii</name>
    <dbReference type="NCBI Taxonomy" id="1504633"/>
    <lineage>
        <taxon>Eukaryota</taxon>
        <taxon>Viridiplantae</taxon>
        <taxon>Streptophyta</taxon>
        <taxon>Embryophyta</taxon>
        <taxon>Tracheophyta</taxon>
        <taxon>Spermatophyta</taxon>
        <taxon>Magnoliopsida</taxon>
        <taxon>Liliopsida</taxon>
        <taxon>Poales</taxon>
        <taxon>Poaceae</taxon>
        <taxon>PACMAD clade</taxon>
        <taxon>Panicoideae</taxon>
        <taxon>Panicodae</taxon>
        <taxon>Paniceae</taxon>
        <taxon>Panicinae</taxon>
        <taxon>Panicum</taxon>
        <taxon>Panicum sect. Panicum</taxon>
    </lineage>
</organism>
<dbReference type="EMBL" id="CM009751">
    <property type="protein sequence ID" value="PUZ66174.1"/>
    <property type="molecule type" value="Genomic_DNA"/>
</dbReference>
<accession>A0A2T7EEB8</accession>
<name>A0A2T7EEB8_9POAL</name>
<dbReference type="Proteomes" id="UP000244336">
    <property type="component" value="Chromosome 3"/>
</dbReference>
<proteinExistence type="predicted"/>
<sequence length="46" mass="5337">MVPPVQPRYFTSLADTTVVQSKSFFVSVSNPFPFPVNRFMLLSDWR</sequence>
<dbReference type="AlphaFoldDB" id="A0A2T7EEB8"/>
<gene>
    <name evidence="1" type="ORF">GQ55_3G285600</name>
</gene>
<reference evidence="1 2" key="1">
    <citation type="submission" date="2018-04" db="EMBL/GenBank/DDBJ databases">
        <title>WGS assembly of Panicum hallii var. hallii HAL2.</title>
        <authorList>
            <person name="Lovell J."/>
            <person name="Jenkins J."/>
            <person name="Lowry D."/>
            <person name="Mamidi S."/>
            <person name="Sreedasyam A."/>
            <person name="Weng X."/>
            <person name="Barry K."/>
            <person name="Bonette J."/>
            <person name="Campitelli B."/>
            <person name="Daum C."/>
            <person name="Gordon S."/>
            <person name="Gould B."/>
            <person name="Lipzen A."/>
            <person name="MacQueen A."/>
            <person name="Palacio-Mejia J."/>
            <person name="Plott C."/>
            <person name="Shakirov E."/>
            <person name="Shu S."/>
            <person name="Yoshinaga Y."/>
            <person name="Zane M."/>
            <person name="Rokhsar D."/>
            <person name="Grimwood J."/>
            <person name="Schmutz J."/>
            <person name="Juenger T."/>
        </authorList>
    </citation>
    <scope>NUCLEOTIDE SEQUENCE [LARGE SCALE GENOMIC DNA]</scope>
    <source>
        <strain evidence="2">cv. HAL2</strain>
    </source>
</reference>
<dbReference type="Gramene" id="PUZ66174">
    <property type="protein sequence ID" value="PUZ66174"/>
    <property type="gene ID" value="GQ55_3G285600"/>
</dbReference>
<keyword evidence="2" id="KW-1185">Reference proteome</keyword>